<accession>A0ACC4D3S5</accession>
<proteinExistence type="predicted"/>
<organism evidence="1 2">
    <name type="scientific">Populus alba</name>
    <name type="common">White poplar</name>
    <dbReference type="NCBI Taxonomy" id="43335"/>
    <lineage>
        <taxon>Eukaryota</taxon>
        <taxon>Viridiplantae</taxon>
        <taxon>Streptophyta</taxon>
        <taxon>Embryophyta</taxon>
        <taxon>Tracheophyta</taxon>
        <taxon>Spermatophyta</taxon>
        <taxon>Magnoliopsida</taxon>
        <taxon>eudicotyledons</taxon>
        <taxon>Gunneridae</taxon>
        <taxon>Pentapetalae</taxon>
        <taxon>rosids</taxon>
        <taxon>fabids</taxon>
        <taxon>Malpighiales</taxon>
        <taxon>Salicaceae</taxon>
        <taxon>Saliceae</taxon>
        <taxon>Populus</taxon>
    </lineage>
</organism>
<reference evidence="1 2" key="1">
    <citation type="journal article" date="2024" name="Plant Biotechnol. J.">
        <title>Genome and CRISPR/Cas9 system of a widespread forest tree (Populus alba) in the world.</title>
        <authorList>
            <person name="Liu Y.J."/>
            <person name="Jiang P.F."/>
            <person name="Han X.M."/>
            <person name="Li X.Y."/>
            <person name="Wang H.M."/>
            <person name="Wang Y.J."/>
            <person name="Wang X.X."/>
            <person name="Zeng Q.Y."/>
        </authorList>
    </citation>
    <scope>NUCLEOTIDE SEQUENCE [LARGE SCALE GENOMIC DNA]</scope>
    <source>
        <strain evidence="2">cv. PAL-ZL1</strain>
    </source>
</reference>
<evidence type="ECO:0000313" key="1">
    <source>
        <dbReference type="EMBL" id="KAL3612157.1"/>
    </source>
</evidence>
<name>A0ACC4D3S5_POPAL</name>
<dbReference type="Proteomes" id="UP000309997">
    <property type="component" value="Unassembled WGS sequence"/>
</dbReference>
<gene>
    <name evidence="1" type="ORF">D5086_003177</name>
</gene>
<comment type="caution">
    <text evidence="1">The sequence shown here is derived from an EMBL/GenBank/DDBJ whole genome shotgun (WGS) entry which is preliminary data.</text>
</comment>
<keyword evidence="2" id="KW-1185">Reference proteome</keyword>
<evidence type="ECO:0000313" key="2">
    <source>
        <dbReference type="Proteomes" id="UP000309997"/>
    </source>
</evidence>
<dbReference type="EMBL" id="RCHU02000001">
    <property type="protein sequence ID" value="KAL3612157.1"/>
    <property type="molecule type" value="Genomic_DNA"/>
</dbReference>
<sequence>MDCTQLKATKLSNCLRQMMTSRSKAQLQTGKIIRFEKDGKQMKVNDEHAYEVTTTKPVKTEEVSAARESV</sequence>
<protein>
    <submittedName>
        <fullName evidence="1">Uncharacterized protein</fullName>
    </submittedName>
</protein>